<proteinExistence type="inferred from homology"/>
<sequence length="416" mass="45112">MNKQLKNFIKENYNAAAPKARVIQSGQGAYLTIDGKKYLNLCSSHYLGLAEDPRIKKAVIEAVEKYGMGTGYRTLAGTHELHLRLEKALADFKNAEAAIVINAGYMANCAAIQTIMAKDDVIISDELNHASIIDAVRLSGVKNKYIYKHSNMEDLEGILINVSSPSSRGSIEIDSRLRGNDNGLSGNDNSTASPKILIVTDGVFSMDGDLAALPQIVELAEKYGASTMVDDAHGEGVLGKGGRGIVDHFGLHSRIDIEVGTLSKAFSVMGGFITGKKELVDFLRQKARQYLFSSALTIADTAALIEGVRIVTESDLLVKKLWENTEYLKSSLTKLGFDIGKSQSPITPLMLGDEDLATKFSSELFQEGVFATPIKFPMVAKGAARIRLIPSAAHSKEDLQFAIERIEKVGKKLDGL</sequence>
<dbReference type="PANTHER" id="PTHR13693">
    <property type="entry name" value="CLASS II AMINOTRANSFERASE/8-AMINO-7-OXONONANOATE SYNTHASE"/>
    <property type="match status" value="1"/>
</dbReference>
<protein>
    <submittedName>
        <fullName evidence="6">8-amino-7-oxononanoate synthase</fullName>
    </submittedName>
</protein>
<dbReference type="InterPro" id="IPR015422">
    <property type="entry name" value="PyrdxlP-dep_Trfase_small"/>
</dbReference>
<dbReference type="Gene3D" id="3.40.640.10">
    <property type="entry name" value="Type I PLP-dependent aspartate aminotransferase-like (Major domain)"/>
    <property type="match status" value="2"/>
</dbReference>
<evidence type="ECO:0000256" key="2">
    <source>
        <dbReference type="ARBA" id="ARBA00022679"/>
    </source>
</evidence>
<dbReference type="InterPro" id="IPR004839">
    <property type="entry name" value="Aminotransferase_I/II_large"/>
</dbReference>
<dbReference type="InterPro" id="IPR015421">
    <property type="entry name" value="PyrdxlP-dep_Trfase_major"/>
</dbReference>
<comment type="caution">
    <text evidence="6">The sequence shown here is derived from an EMBL/GenBank/DDBJ whole genome shotgun (WGS) entry which is preliminary data.</text>
</comment>
<dbReference type="Proteomes" id="UP000176850">
    <property type="component" value="Unassembled WGS sequence"/>
</dbReference>
<dbReference type="GO" id="GO:0016740">
    <property type="term" value="F:transferase activity"/>
    <property type="evidence" value="ECO:0007669"/>
    <property type="project" value="UniProtKB-KW"/>
</dbReference>
<dbReference type="EMBL" id="MFZH01000042">
    <property type="protein sequence ID" value="OGK17571.1"/>
    <property type="molecule type" value="Genomic_DNA"/>
</dbReference>
<gene>
    <name evidence="6" type="ORF">A2799_00915</name>
</gene>
<evidence type="ECO:0000259" key="5">
    <source>
        <dbReference type="Pfam" id="PF00155"/>
    </source>
</evidence>
<organism evidence="6 7">
    <name type="scientific">Candidatus Roizmanbacteria bacterium RIFCSPHIGHO2_01_FULL_39_24</name>
    <dbReference type="NCBI Taxonomy" id="1802032"/>
    <lineage>
        <taxon>Bacteria</taxon>
        <taxon>Candidatus Roizmaniibacteriota</taxon>
    </lineage>
</organism>
<dbReference type="SUPFAM" id="SSF53383">
    <property type="entry name" value="PLP-dependent transferases"/>
    <property type="match status" value="1"/>
</dbReference>
<evidence type="ECO:0000256" key="4">
    <source>
        <dbReference type="RuleBase" id="RU003693"/>
    </source>
</evidence>
<evidence type="ECO:0000313" key="6">
    <source>
        <dbReference type="EMBL" id="OGK17571.1"/>
    </source>
</evidence>
<dbReference type="GO" id="GO:0030170">
    <property type="term" value="F:pyridoxal phosphate binding"/>
    <property type="evidence" value="ECO:0007669"/>
    <property type="project" value="InterPro"/>
</dbReference>
<dbReference type="Pfam" id="PF00155">
    <property type="entry name" value="Aminotran_1_2"/>
    <property type="match status" value="1"/>
</dbReference>
<dbReference type="PROSITE" id="PS00599">
    <property type="entry name" value="AA_TRANSFER_CLASS_2"/>
    <property type="match status" value="1"/>
</dbReference>
<keyword evidence="2" id="KW-0808">Transferase</keyword>
<dbReference type="InterPro" id="IPR050087">
    <property type="entry name" value="AON_synthase_class-II"/>
</dbReference>
<comment type="cofactor">
    <cofactor evidence="1 4">
        <name>pyridoxal 5'-phosphate</name>
        <dbReference type="ChEBI" id="CHEBI:597326"/>
    </cofactor>
</comment>
<dbReference type="Gene3D" id="3.90.1150.10">
    <property type="entry name" value="Aspartate Aminotransferase, domain 1"/>
    <property type="match status" value="2"/>
</dbReference>
<feature type="domain" description="Aminotransferase class I/classII large" evidence="5">
    <location>
        <begin position="37"/>
        <end position="406"/>
    </location>
</feature>
<dbReference type="CDD" id="cd06454">
    <property type="entry name" value="KBL_like"/>
    <property type="match status" value="1"/>
</dbReference>
<evidence type="ECO:0000256" key="1">
    <source>
        <dbReference type="ARBA" id="ARBA00001933"/>
    </source>
</evidence>
<dbReference type="InterPro" id="IPR001917">
    <property type="entry name" value="Aminotrans_II_pyridoxalP_BS"/>
</dbReference>
<evidence type="ECO:0000256" key="3">
    <source>
        <dbReference type="ARBA" id="ARBA00022898"/>
    </source>
</evidence>
<name>A0A1F7GF94_9BACT</name>
<dbReference type="AlphaFoldDB" id="A0A1F7GF94"/>
<dbReference type="InterPro" id="IPR015424">
    <property type="entry name" value="PyrdxlP-dep_Trfase"/>
</dbReference>
<dbReference type="PANTHER" id="PTHR13693:SF3">
    <property type="entry name" value="LD36009P"/>
    <property type="match status" value="1"/>
</dbReference>
<accession>A0A1F7GF94</accession>
<comment type="similarity">
    <text evidence="4">Belongs to the class-II pyridoxal-phosphate-dependent aminotransferase family.</text>
</comment>
<keyword evidence="3 4" id="KW-0663">Pyridoxal phosphate</keyword>
<reference evidence="6 7" key="1">
    <citation type="journal article" date="2016" name="Nat. Commun.">
        <title>Thousands of microbial genomes shed light on interconnected biogeochemical processes in an aquifer system.</title>
        <authorList>
            <person name="Anantharaman K."/>
            <person name="Brown C.T."/>
            <person name="Hug L.A."/>
            <person name="Sharon I."/>
            <person name="Castelle C.J."/>
            <person name="Probst A.J."/>
            <person name="Thomas B.C."/>
            <person name="Singh A."/>
            <person name="Wilkins M.J."/>
            <person name="Karaoz U."/>
            <person name="Brodie E.L."/>
            <person name="Williams K.H."/>
            <person name="Hubbard S.S."/>
            <person name="Banfield J.F."/>
        </authorList>
    </citation>
    <scope>NUCLEOTIDE SEQUENCE [LARGE SCALE GENOMIC DNA]</scope>
</reference>
<evidence type="ECO:0000313" key="7">
    <source>
        <dbReference type="Proteomes" id="UP000176850"/>
    </source>
</evidence>